<organism evidence="5 6">
    <name type="scientific">Embleya scabrispora</name>
    <dbReference type="NCBI Taxonomy" id="159449"/>
    <lineage>
        <taxon>Bacteria</taxon>
        <taxon>Bacillati</taxon>
        <taxon>Actinomycetota</taxon>
        <taxon>Actinomycetes</taxon>
        <taxon>Kitasatosporales</taxon>
        <taxon>Streptomycetaceae</taxon>
        <taxon>Embleya</taxon>
    </lineage>
</organism>
<dbReference type="Pfam" id="PF08220">
    <property type="entry name" value="HTH_DeoR"/>
    <property type="match status" value="1"/>
</dbReference>
<evidence type="ECO:0000313" key="5">
    <source>
        <dbReference type="EMBL" id="OPC78955.1"/>
    </source>
</evidence>
<dbReference type="InterPro" id="IPR018356">
    <property type="entry name" value="Tscrpt_reg_HTH_DeoR_CS"/>
</dbReference>
<dbReference type="InterPro" id="IPR036388">
    <property type="entry name" value="WH-like_DNA-bd_sf"/>
</dbReference>
<keyword evidence="2" id="KW-0238">DNA-binding</keyword>
<dbReference type="PROSITE" id="PS00894">
    <property type="entry name" value="HTH_DEOR_1"/>
    <property type="match status" value="1"/>
</dbReference>
<dbReference type="SUPFAM" id="SSF100950">
    <property type="entry name" value="NagB/RpiA/CoA transferase-like"/>
    <property type="match status" value="1"/>
</dbReference>
<proteinExistence type="predicted"/>
<dbReference type="RefSeq" id="WP_078980155.1">
    <property type="nucleotide sequence ID" value="NZ_MWQN01000002.1"/>
</dbReference>
<comment type="caution">
    <text evidence="5">The sequence shown here is derived from an EMBL/GenBank/DDBJ whole genome shotgun (WGS) entry which is preliminary data.</text>
</comment>
<dbReference type="SUPFAM" id="SSF46785">
    <property type="entry name" value="Winged helix' DNA-binding domain"/>
    <property type="match status" value="1"/>
</dbReference>
<keyword evidence="6" id="KW-1185">Reference proteome</keyword>
<name>A0A1T3NQE2_9ACTN</name>
<dbReference type="SMART" id="SM01134">
    <property type="entry name" value="DeoRC"/>
    <property type="match status" value="1"/>
</dbReference>
<evidence type="ECO:0000256" key="1">
    <source>
        <dbReference type="ARBA" id="ARBA00023015"/>
    </source>
</evidence>
<dbReference type="STRING" id="159449.B4N89_33105"/>
<dbReference type="GO" id="GO:0003700">
    <property type="term" value="F:DNA-binding transcription factor activity"/>
    <property type="evidence" value="ECO:0007669"/>
    <property type="project" value="InterPro"/>
</dbReference>
<dbReference type="Pfam" id="PF00455">
    <property type="entry name" value="DeoRC"/>
    <property type="match status" value="1"/>
</dbReference>
<keyword evidence="1" id="KW-0805">Transcription regulation</keyword>
<dbReference type="InterPro" id="IPR037171">
    <property type="entry name" value="NagB/RpiA_transferase-like"/>
</dbReference>
<sequence length="252" mass="26978">MESAERQQTLIERMRTTERVTVAELAEETGCSEMTIRRDLDQLAERGVLRRVRGGAVSLMLRGEVPPFGVREHEATESKRRIAAELDSLVTDGESLILDSGTTGLAIARVLARRRVTVVPLDLHAARVLGDAPDVRLLVPGGRSTPGALSLSGPLTENSLRTLRVDTAVLGVCGISVEHGLTAHDLDEIPVKQAMIASAQRIVAVCAGAKFGRTGLGHVCPVTDLDMVITDADAPTEAVERLRDLGVDVRVV</sequence>
<evidence type="ECO:0000256" key="3">
    <source>
        <dbReference type="ARBA" id="ARBA00023163"/>
    </source>
</evidence>
<dbReference type="PANTHER" id="PTHR30363:SF44">
    <property type="entry name" value="AGA OPERON TRANSCRIPTIONAL REPRESSOR-RELATED"/>
    <property type="match status" value="1"/>
</dbReference>
<dbReference type="OrthoDB" id="7688673at2"/>
<accession>A0A1T3NQE2</accession>
<dbReference type="AlphaFoldDB" id="A0A1T3NQE2"/>
<dbReference type="InterPro" id="IPR036390">
    <property type="entry name" value="WH_DNA-bd_sf"/>
</dbReference>
<protein>
    <submittedName>
        <fullName evidence="5">Decarboxylase</fullName>
    </submittedName>
</protein>
<evidence type="ECO:0000313" key="6">
    <source>
        <dbReference type="Proteomes" id="UP000190037"/>
    </source>
</evidence>
<feature type="domain" description="HTH deoR-type" evidence="4">
    <location>
        <begin position="3"/>
        <end position="58"/>
    </location>
</feature>
<dbReference type="InterPro" id="IPR001034">
    <property type="entry name" value="DeoR_HTH"/>
</dbReference>
<dbReference type="InterPro" id="IPR050313">
    <property type="entry name" value="Carb_Metab_HTH_regulators"/>
</dbReference>
<reference evidence="5 6" key="1">
    <citation type="submission" date="2017-03" db="EMBL/GenBank/DDBJ databases">
        <title>Draft genome sequence of Streptomyces scabrisporus NF3, endophyte isolated from Amphipterygium adstringens.</title>
        <authorList>
            <person name="Vazquez M."/>
            <person name="Ceapa C.D."/>
            <person name="Rodriguez Luna D."/>
            <person name="Sanchez Esquivel S."/>
        </authorList>
    </citation>
    <scope>NUCLEOTIDE SEQUENCE [LARGE SCALE GENOMIC DNA]</scope>
    <source>
        <strain evidence="5 6">NF3</strain>
    </source>
</reference>
<dbReference type="Gene3D" id="1.10.10.10">
    <property type="entry name" value="Winged helix-like DNA-binding domain superfamily/Winged helix DNA-binding domain"/>
    <property type="match status" value="1"/>
</dbReference>
<dbReference type="PRINTS" id="PR00037">
    <property type="entry name" value="HTHLACR"/>
</dbReference>
<evidence type="ECO:0000256" key="2">
    <source>
        <dbReference type="ARBA" id="ARBA00023125"/>
    </source>
</evidence>
<evidence type="ECO:0000259" key="4">
    <source>
        <dbReference type="PROSITE" id="PS51000"/>
    </source>
</evidence>
<dbReference type="EMBL" id="MWQN01000002">
    <property type="protein sequence ID" value="OPC78955.1"/>
    <property type="molecule type" value="Genomic_DNA"/>
</dbReference>
<dbReference type="Proteomes" id="UP000190037">
    <property type="component" value="Unassembled WGS sequence"/>
</dbReference>
<dbReference type="InterPro" id="IPR014036">
    <property type="entry name" value="DeoR-like_C"/>
</dbReference>
<dbReference type="SMART" id="SM00420">
    <property type="entry name" value="HTH_DEOR"/>
    <property type="match status" value="1"/>
</dbReference>
<dbReference type="GO" id="GO:0003677">
    <property type="term" value="F:DNA binding"/>
    <property type="evidence" value="ECO:0007669"/>
    <property type="project" value="UniProtKB-KW"/>
</dbReference>
<gene>
    <name evidence="5" type="ORF">B4N89_33105</name>
</gene>
<dbReference type="PROSITE" id="PS51000">
    <property type="entry name" value="HTH_DEOR_2"/>
    <property type="match status" value="1"/>
</dbReference>
<dbReference type="CDD" id="cd01653">
    <property type="entry name" value="GATase1"/>
    <property type="match status" value="1"/>
</dbReference>
<keyword evidence="3" id="KW-0804">Transcription</keyword>
<dbReference type="PANTHER" id="PTHR30363">
    <property type="entry name" value="HTH-TYPE TRANSCRIPTIONAL REGULATOR SRLR-RELATED"/>
    <property type="match status" value="1"/>
</dbReference>